<evidence type="ECO:0000256" key="5">
    <source>
        <dbReference type="ARBA" id="ARBA00024029"/>
    </source>
</evidence>
<dbReference type="Gene3D" id="3.40.50.10310">
    <property type="entry name" value="Creatininase"/>
    <property type="match status" value="1"/>
</dbReference>
<evidence type="ECO:0000256" key="3">
    <source>
        <dbReference type="ARBA" id="ARBA00022801"/>
    </source>
</evidence>
<dbReference type="InterPro" id="IPR003785">
    <property type="entry name" value="Creatininase/forma_Hydrolase"/>
</dbReference>
<gene>
    <name evidence="6" type="ordered locus">BH0226</name>
</gene>
<dbReference type="HOGENOM" id="CLU_055029_2_1_9"/>
<dbReference type="PANTHER" id="PTHR35005">
    <property type="entry name" value="3-DEHYDRO-SCYLLO-INOSOSE HYDROLASE"/>
    <property type="match status" value="1"/>
</dbReference>
<sequence length="249" mass="27588">MKFAAENSFEVKQKISEKQIAILPIGAIEAHGPHLPLETDNLLAERLSILVAKRVGAFVLPTLPYGQVWSLKNFPGSITVSNESLVNMLVDLGESLYNQGFSIFSMVNGHLGNSVALKEAARKLYERYPDLQVLYFFYPGMSEVVSSIRETPSSHNTYFHACEIETSLMLYLAPEYVDMERAICDIPVIPLSADATPTPWEEFTDTAVLGDATLATKEKGEKVISVVLDNIVQVIEEVRRGVATYKSND</sequence>
<dbReference type="InterPro" id="IPR024087">
    <property type="entry name" value="Creatininase-like_sf"/>
</dbReference>
<name>Q9KG86_HALH5</name>
<evidence type="ECO:0000313" key="6">
    <source>
        <dbReference type="EMBL" id="BAB03945.1"/>
    </source>
</evidence>
<dbReference type="KEGG" id="bha:BH0226"/>
<proteinExistence type="inferred from homology"/>
<dbReference type="OrthoDB" id="9801445at2"/>
<keyword evidence="2" id="KW-0479">Metal-binding</keyword>
<organism evidence="6 7">
    <name type="scientific">Halalkalibacterium halodurans (strain ATCC BAA-125 / DSM 18197 / FERM 7344 / JCM 9153 / C-125)</name>
    <name type="common">Bacillus halodurans</name>
    <dbReference type="NCBI Taxonomy" id="272558"/>
    <lineage>
        <taxon>Bacteria</taxon>
        <taxon>Bacillati</taxon>
        <taxon>Bacillota</taxon>
        <taxon>Bacilli</taxon>
        <taxon>Bacillales</taxon>
        <taxon>Bacillaceae</taxon>
        <taxon>Halalkalibacterium (ex Joshi et al. 2022)</taxon>
    </lineage>
</organism>
<comment type="cofactor">
    <cofactor evidence="1">
        <name>Zn(2+)</name>
        <dbReference type="ChEBI" id="CHEBI:29105"/>
    </cofactor>
</comment>
<evidence type="ECO:0000313" key="7">
    <source>
        <dbReference type="Proteomes" id="UP000001258"/>
    </source>
</evidence>
<keyword evidence="7" id="KW-1185">Reference proteome</keyword>
<dbReference type="RefSeq" id="WP_010896408.1">
    <property type="nucleotide sequence ID" value="NC_002570.2"/>
</dbReference>
<comment type="similarity">
    <text evidence="5">Belongs to the creatininase superfamily.</text>
</comment>
<dbReference type="PIR" id="B83678">
    <property type="entry name" value="B83678"/>
</dbReference>
<dbReference type="STRING" id="272558.gene:10726066"/>
<reference evidence="6 7" key="1">
    <citation type="journal article" date="2000" name="Nucleic Acids Res.">
        <title>Complete genome sequence of the alkaliphilic bacterium Bacillus halodurans and genomic sequence comparison with Bacillus subtilis.</title>
        <authorList>
            <person name="Takami H."/>
            <person name="Nakasone K."/>
            <person name="Takaki Y."/>
            <person name="Maeno G."/>
            <person name="Sasaki R."/>
            <person name="Masui N."/>
            <person name="Fuji F."/>
            <person name="Hirama C."/>
            <person name="Nakamura Y."/>
            <person name="Ogasawara N."/>
            <person name="Kuhara S."/>
            <person name="Horikoshi K."/>
        </authorList>
    </citation>
    <scope>NUCLEOTIDE SEQUENCE [LARGE SCALE GENOMIC DNA]</scope>
    <source>
        <strain evidence="7">ATCC BAA-125 / DSM 18197 / FERM 7344 / JCM 9153 / C-125</strain>
    </source>
</reference>
<protein>
    <submittedName>
        <fullName evidence="6">Creatinine amidohydrolase</fullName>
    </submittedName>
</protein>
<keyword evidence="4" id="KW-0862">Zinc</keyword>
<dbReference type="GO" id="GO:0009231">
    <property type="term" value="P:riboflavin biosynthetic process"/>
    <property type="evidence" value="ECO:0007669"/>
    <property type="project" value="TreeGrafter"/>
</dbReference>
<dbReference type="Pfam" id="PF02633">
    <property type="entry name" value="Creatininase"/>
    <property type="match status" value="1"/>
</dbReference>
<dbReference type="SUPFAM" id="SSF102215">
    <property type="entry name" value="Creatininase"/>
    <property type="match status" value="1"/>
</dbReference>
<accession>Q9KG86</accession>
<evidence type="ECO:0000256" key="4">
    <source>
        <dbReference type="ARBA" id="ARBA00022833"/>
    </source>
</evidence>
<evidence type="ECO:0000256" key="1">
    <source>
        <dbReference type="ARBA" id="ARBA00001947"/>
    </source>
</evidence>
<dbReference type="GO" id="GO:0046872">
    <property type="term" value="F:metal ion binding"/>
    <property type="evidence" value="ECO:0007669"/>
    <property type="project" value="UniProtKB-KW"/>
</dbReference>
<keyword evidence="3 6" id="KW-0378">Hydrolase</keyword>
<dbReference type="EMBL" id="BA000004">
    <property type="protein sequence ID" value="BAB03945.1"/>
    <property type="molecule type" value="Genomic_DNA"/>
</dbReference>
<dbReference type="Proteomes" id="UP000001258">
    <property type="component" value="Chromosome"/>
</dbReference>
<dbReference type="GO" id="GO:0016811">
    <property type="term" value="F:hydrolase activity, acting on carbon-nitrogen (but not peptide) bonds, in linear amides"/>
    <property type="evidence" value="ECO:0007669"/>
    <property type="project" value="TreeGrafter"/>
</dbReference>
<dbReference type="AlphaFoldDB" id="Q9KG86"/>
<evidence type="ECO:0000256" key="2">
    <source>
        <dbReference type="ARBA" id="ARBA00022723"/>
    </source>
</evidence>
<dbReference type="PANTHER" id="PTHR35005:SF1">
    <property type="entry name" value="2-AMINO-5-FORMYLAMINO-6-RIBOSYLAMINOPYRIMIDIN-4(3H)-ONE 5'-MONOPHOSPHATE DEFORMYLASE"/>
    <property type="match status" value="1"/>
</dbReference>
<dbReference type="eggNOG" id="COG1402">
    <property type="taxonomic scope" value="Bacteria"/>
</dbReference>